<evidence type="ECO:0000259" key="4">
    <source>
        <dbReference type="Pfam" id="PF04055"/>
    </source>
</evidence>
<organism evidence="5 6">
    <name type="scientific">Leptospira gomenensis</name>
    <dbReference type="NCBI Taxonomy" id="2484974"/>
    <lineage>
        <taxon>Bacteria</taxon>
        <taxon>Pseudomonadati</taxon>
        <taxon>Spirochaetota</taxon>
        <taxon>Spirochaetia</taxon>
        <taxon>Leptospirales</taxon>
        <taxon>Leptospiraceae</taxon>
        <taxon>Leptospira</taxon>
    </lineage>
</organism>
<reference evidence="5" key="1">
    <citation type="journal article" date="2019" name="PLoS Negl. Trop. Dis.">
        <title>Revisiting the worldwide diversity of Leptospira species in the environment.</title>
        <authorList>
            <person name="Vincent A.T."/>
            <person name="Schiettekatte O."/>
            <person name="Bourhy P."/>
            <person name="Veyrier F.J."/>
            <person name="Picardeau M."/>
        </authorList>
    </citation>
    <scope>NUCLEOTIDE SEQUENCE [LARGE SCALE GENOMIC DNA]</scope>
    <source>
        <strain evidence="5">201800299</strain>
    </source>
</reference>
<keyword evidence="1" id="KW-0479">Metal-binding</keyword>
<evidence type="ECO:0000256" key="2">
    <source>
        <dbReference type="ARBA" id="ARBA00023004"/>
    </source>
</evidence>
<dbReference type="PANTHER" id="PTHR43432">
    <property type="entry name" value="SLR0285 PROTEIN"/>
    <property type="match status" value="1"/>
</dbReference>
<dbReference type="Proteomes" id="UP000298277">
    <property type="component" value="Unassembled WGS sequence"/>
</dbReference>
<dbReference type="InterPro" id="IPR007197">
    <property type="entry name" value="rSAM"/>
</dbReference>
<proteinExistence type="predicted"/>
<sequence>MPRNVQIQSVLNKTKRRDPWFLDDYTVNPYSGCTFHCLYCYVAGSKYGYNVEDKFSVKQNAVEVLDRQLKNRAAKKQYGIIALSSATDPYLSFEEERGLTRELLQTILKHRFPVHVLTKSDLVLRDLDLISEIESAAILPEDLEGKLIRKSFITFSFSTLDDRVARIFEPGAVPPSRRLAALCETLKRGLCSGVSLMPLLPHISDTGENLETIFRTFGEIGVSYIFPATLTLFGYGPSDGKSEVFQAVEKNYPHLLEKYRKFFSGGCEMPAYYKNALSIKTKELCERYGIRKGILQDSSGPI</sequence>
<dbReference type="GO" id="GO:0003824">
    <property type="term" value="F:catalytic activity"/>
    <property type="evidence" value="ECO:0007669"/>
    <property type="project" value="InterPro"/>
</dbReference>
<name>A0A5F1YFZ5_9LEPT</name>
<evidence type="ECO:0000313" key="5">
    <source>
        <dbReference type="EMBL" id="TGK39250.1"/>
    </source>
</evidence>
<dbReference type="EMBL" id="RQFA01000005">
    <property type="protein sequence ID" value="TGK39250.1"/>
    <property type="molecule type" value="Genomic_DNA"/>
</dbReference>
<keyword evidence="6" id="KW-1185">Reference proteome</keyword>
<feature type="domain" description="Radical SAM core" evidence="4">
    <location>
        <begin position="27"/>
        <end position="205"/>
    </location>
</feature>
<dbReference type="PANTHER" id="PTHR43432:SF5">
    <property type="entry name" value="ELP3_MIAA_NIFB-LIKE RADICAL SAM CORE DOMAIN-CONTAINING PROTEIN"/>
    <property type="match status" value="1"/>
</dbReference>
<dbReference type="SFLD" id="SFLDS00029">
    <property type="entry name" value="Radical_SAM"/>
    <property type="match status" value="1"/>
</dbReference>
<dbReference type="AlphaFoldDB" id="A0A5F1YFZ5"/>
<dbReference type="OrthoDB" id="9785699at2"/>
<dbReference type="GO" id="GO:0046872">
    <property type="term" value="F:metal ion binding"/>
    <property type="evidence" value="ECO:0007669"/>
    <property type="project" value="UniProtKB-KW"/>
</dbReference>
<evidence type="ECO:0000256" key="3">
    <source>
        <dbReference type="ARBA" id="ARBA00023014"/>
    </source>
</evidence>
<dbReference type="InterPro" id="IPR058240">
    <property type="entry name" value="rSAM_sf"/>
</dbReference>
<evidence type="ECO:0000313" key="6">
    <source>
        <dbReference type="Proteomes" id="UP000298277"/>
    </source>
</evidence>
<dbReference type="CDD" id="cd01335">
    <property type="entry name" value="Radical_SAM"/>
    <property type="match status" value="1"/>
</dbReference>
<gene>
    <name evidence="5" type="ORF">EHQ17_00340</name>
</gene>
<dbReference type="Gene3D" id="3.80.30.30">
    <property type="match status" value="1"/>
</dbReference>
<comment type="caution">
    <text evidence="5">The sequence shown here is derived from an EMBL/GenBank/DDBJ whole genome shotgun (WGS) entry which is preliminary data.</text>
</comment>
<protein>
    <submittedName>
        <fullName evidence="5">Radical SAM protein</fullName>
    </submittedName>
</protein>
<dbReference type="GO" id="GO:0051536">
    <property type="term" value="F:iron-sulfur cluster binding"/>
    <property type="evidence" value="ECO:0007669"/>
    <property type="project" value="UniProtKB-KW"/>
</dbReference>
<dbReference type="Pfam" id="PF04055">
    <property type="entry name" value="Radical_SAM"/>
    <property type="match status" value="1"/>
</dbReference>
<dbReference type="SFLD" id="SFLDG01084">
    <property type="entry name" value="Uncharacterised_Radical_SAM_Su"/>
    <property type="match status" value="1"/>
</dbReference>
<dbReference type="RefSeq" id="WP_135595680.1">
    <property type="nucleotide sequence ID" value="NZ_RQEZ01000024.1"/>
</dbReference>
<keyword evidence="2" id="KW-0408">Iron</keyword>
<evidence type="ECO:0000256" key="1">
    <source>
        <dbReference type="ARBA" id="ARBA00022723"/>
    </source>
</evidence>
<keyword evidence="3" id="KW-0411">Iron-sulfur</keyword>
<dbReference type="InterPro" id="IPR040086">
    <property type="entry name" value="MJ0683-like"/>
</dbReference>
<dbReference type="SUPFAM" id="SSF102114">
    <property type="entry name" value="Radical SAM enzymes"/>
    <property type="match status" value="1"/>
</dbReference>
<accession>A0A5F1YFZ5</accession>